<organism evidence="2 3">
    <name type="scientific">Tanacetum coccineum</name>
    <dbReference type="NCBI Taxonomy" id="301880"/>
    <lineage>
        <taxon>Eukaryota</taxon>
        <taxon>Viridiplantae</taxon>
        <taxon>Streptophyta</taxon>
        <taxon>Embryophyta</taxon>
        <taxon>Tracheophyta</taxon>
        <taxon>Spermatophyta</taxon>
        <taxon>Magnoliopsida</taxon>
        <taxon>eudicotyledons</taxon>
        <taxon>Gunneridae</taxon>
        <taxon>Pentapetalae</taxon>
        <taxon>asterids</taxon>
        <taxon>campanulids</taxon>
        <taxon>Asterales</taxon>
        <taxon>Asteraceae</taxon>
        <taxon>Asteroideae</taxon>
        <taxon>Anthemideae</taxon>
        <taxon>Anthemidinae</taxon>
        <taxon>Tanacetum</taxon>
    </lineage>
</organism>
<comment type="caution">
    <text evidence="2">The sequence shown here is derived from an EMBL/GenBank/DDBJ whole genome shotgun (WGS) entry which is preliminary data.</text>
</comment>
<keyword evidence="3" id="KW-1185">Reference proteome</keyword>
<reference evidence="2" key="1">
    <citation type="journal article" date="2022" name="Int. J. Mol. Sci.">
        <title>Draft Genome of Tanacetum Coccineum: Genomic Comparison of Closely Related Tanacetum-Family Plants.</title>
        <authorList>
            <person name="Yamashiro T."/>
            <person name="Shiraishi A."/>
            <person name="Nakayama K."/>
            <person name="Satake H."/>
        </authorList>
    </citation>
    <scope>NUCLEOTIDE SEQUENCE</scope>
</reference>
<feature type="region of interest" description="Disordered" evidence="1">
    <location>
        <begin position="12"/>
        <end position="38"/>
    </location>
</feature>
<name>A0ABQ5B5A2_9ASTR</name>
<proteinExistence type="predicted"/>
<evidence type="ECO:0000256" key="1">
    <source>
        <dbReference type="SAM" id="MobiDB-lite"/>
    </source>
</evidence>
<gene>
    <name evidence="2" type="ORF">Tco_0856740</name>
</gene>
<feature type="compositionally biased region" description="Basic and acidic residues" evidence="1">
    <location>
        <begin position="12"/>
        <end position="26"/>
    </location>
</feature>
<protein>
    <submittedName>
        <fullName evidence="2">Uncharacterized protein</fullName>
    </submittedName>
</protein>
<accession>A0ABQ5B5A2</accession>
<dbReference type="EMBL" id="BQNB010012929">
    <property type="protein sequence ID" value="GJT09698.1"/>
    <property type="molecule type" value="Genomic_DNA"/>
</dbReference>
<sequence>MILGSLKKFKKRIPEELKPREQDTRRTSGNTTRNDPFPPFLIIEAQTQNPPYKFKWIEKTIPVVEGSSETTTERYMDNYKNVSQDIRNQLDVEAEAVQIILTWIDHNDIYSIVDACPNACEM</sequence>
<reference evidence="2" key="2">
    <citation type="submission" date="2022-01" db="EMBL/GenBank/DDBJ databases">
        <authorList>
            <person name="Yamashiro T."/>
            <person name="Shiraishi A."/>
            <person name="Satake H."/>
            <person name="Nakayama K."/>
        </authorList>
    </citation>
    <scope>NUCLEOTIDE SEQUENCE</scope>
</reference>
<evidence type="ECO:0000313" key="2">
    <source>
        <dbReference type="EMBL" id="GJT09698.1"/>
    </source>
</evidence>
<evidence type="ECO:0000313" key="3">
    <source>
        <dbReference type="Proteomes" id="UP001151760"/>
    </source>
</evidence>
<dbReference type="Proteomes" id="UP001151760">
    <property type="component" value="Unassembled WGS sequence"/>
</dbReference>